<proteinExistence type="predicted"/>
<reference evidence="1" key="2">
    <citation type="journal article" date="2015" name="Data Brief">
        <title>Shoot transcriptome of the giant reed, Arundo donax.</title>
        <authorList>
            <person name="Barrero R.A."/>
            <person name="Guerrero F.D."/>
            <person name="Moolhuijzen P."/>
            <person name="Goolsby J.A."/>
            <person name="Tidwell J."/>
            <person name="Bellgard S.E."/>
            <person name="Bellgard M.I."/>
        </authorList>
    </citation>
    <scope>NUCLEOTIDE SEQUENCE</scope>
    <source>
        <tissue evidence="1">Shoot tissue taken approximately 20 cm above the soil surface</tissue>
    </source>
</reference>
<evidence type="ECO:0000313" key="1">
    <source>
        <dbReference type="EMBL" id="JAE23467.1"/>
    </source>
</evidence>
<organism evidence="1">
    <name type="scientific">Arundo donax</name>
    <name type="common">Giant reed</name>
    <name type="synonym">Donax arundinaceus</name>
    <dbReference type="NCBI Taxonomy" id="35708"/>
    <lineage>
        <taxon>Eukaryota</taxon>
        <taxon>Viridiplantae</taxon>
        <taxon>Streptophyta</taxon>
        <taxon>Embryophyta</taxon>
        <taxon>Tracheophyta</taxon>
        <taxon>Spermatophyta</taxon>
        <taxon>Magnoliopsida</taxon>
        <taxon>Liliopsida</taxon>
        <taxon>Poales</taxon>
        <taxon>Poaceae</taxon>
        <taxon>PACMAD clade</taxon>
        <taxon>Arundinoideae</taxon>
        <taxon>Arundineae</taxon>
        <taxon>Arundo</taxon>
    </lineage>
</organism>
<protein>
    <submittedName>
        <fullName evidence="1">Uncharacterized protein</fullName>
    </submittedName>
</protein>
<dbReference type="AlphaFoldDB" id="A0A0A9GG41"/>
<name>A0A0A9GG41_ARUDO</name>
<accession>A0A0A9GG41</accession>
<reference evidence="1" key="1">
    <citation type="submission" date="2014-09" db="EMBL/GenBank/DDBJ databases">
        <authorList>
            <person name="Magalhaes I.L.F."/>
            <person name="Oliveira U."/>
            <person name="Santos F.R."/>
            <person name="Vidigal T.H.D.A."/>
            <person name="Brescovit A.D."/>
            <person name="Santos A.J."/>
        </authorList>
    </citation>
    <scope>NUCLEOTIDE SEQUENCE</scope>
    <source>
        <tissue evidence="1">Shoot tissue taken approximately 20 cm above the soil surface</tissue>
    </source>
</reference>
<dbReference type="EMBL" id="GBRH01174429">
    <property type="protein sequence ID" value="JAE23467.1"/>
    <property type="molecule type" value="Transcribed_RNA"/>
</dbReference>
<sequence length="37" mass="4418">MEESMLQELVMKRDKNKSLTERVCTCLLFLVFCTLKH</sequence>